<dbReference type="Pfam" id="PF05699">
    <property type="entry name" value="Dimer_Tnp_hAT"/>
    <property type="match status" value="1"/>
</dbReference>
<evidence type="ECO:0000259" key="1">
    <source>
        <dbReference type="Pfam" id="PF05699"/>
    </source>
</evidence>
<feature type="domain" description="HAT C-terminal dimerisation" evidence="1">
    <location>
        <begin position="366"/>
        <end position="406"/>
    </location>
</feature>
<dbReference type="SUPFAM" id="SSF53098">
    <property type="entry name" value="Ribonuclease H-like"/>
    <property type="match status" value="1"/>
</dbReference>
<reference evidence="2 3" key="1">
    <citation type="submission" date="2024-09" db="EMBL/GenBank/DDBJ databases">
        <title>A chromosome-level genome assembly of Gray's grenadier anchovy, Coilia grayii.</title>
        <authorList>
            <person name="Fu Z."/>
        </authorList>
    </citation>
    <scope>NUCLEOTIDE SEQUENCE [LARGE SCALE GENOMIC DNA]</scope>
    <source>
        <strain evidence="2">G4</strain>
        <tissue evidence="2">Muscle</tissue>
    </source>
</reference>
<accession>A0ABD1JXT6</accession>
<keyword evidence="3" id="KW-1185">Reference proteome</keyword>
<sequence>MPLDVEYLLGLGEGWLLSRSYSHRHYPLAGAILGGTPHPLDITPQQGGDRMQNGGQTRRAEIKVAVAFADHLSPLLKKCFPDSKIAKKYSSARTKTSAIINRAVSPYLLSELVKLLREKPFSLSTDGSDDTGKEKMNPITVKTFDKDGVVHRFLDMGVTEGEHCGTAETIFAKMDAVLKKHSIPFFIKKLMSKFLKPGAFRDVDVYSVDSVDEDNQLPDAHLGIGFTTRTTLNRLVEAGHVSPEAVKKFHMAARSFFKTAVEYALAKLPLNDQVLQYSKFVDFKQKMDVSVDYVQFNHLLPYDEPKEQDQLNDEFLEYQMMEETHIPDAIWRDAVVRQSEDGEYHRMDRLWAHLSTVKNRISGTLQFPRLVKIAQLVLSLPHSNADAEQTFSVVGLNKTDTRNRLSLDGTLSSIMTIKMNDTEPCYKYEPPAQIVKDAKSATTRYNRPNLSTF</sequence>
<dbReference type="PANTHER" id="PTHR37162:SF10">
    <property type="entry name" value="DUF4371 DOMAIN-CONTAINING PROTEIN"/>
    <property type="match status" value="1"/>
</dbReference>
<evidence type="ECO:0000313" key="3">
    <source>
        <dbReference type="Proteomes" id="UP001591681"/>
    </source>
</evidence>
<protein>
    <recommendedName>
        <fullName evidence="1">HAT C-terminal dimerisation domain-containing protein</fullName>
    </recommendedName>
</protein>
<gene>
    <name evidence="2" type="ORF">ACEWY4_013935</name>
</gene>
<dbReference type="EMBL" id="JBHFQA010000011">
    <property type="protein sequence ID" value="KAL2091672.1"/>
    <property type="molecule type" value="Genomic_DNA"/>
</dbReference>
<dbReference type="AlphaFoldDB" id="A0ABD1JXT6"/>
<dbReference type="PANTHER" id="PTHR37162">
    <property type="entry name" value="HAT FAMILY DIMERISATION DOMAINCONTAINING PROTEIN-RELATED"/>
    <property type="match status" value="1"/>
</dbReference>
<dbReference type="InterPro" id="IPR008906">
    <property type="entry name" value="HATC_C_dom"/>
</dbReference>
<comment type="caution">
    <text evidence="2">The sequence shown here is derived from an EMBL/GenBank/DDBJ whole genome shotgun (WGS) entry which is preliminary data.</text>
</comment>
<proteinExistence type="predicted"/>
<dbReference type="InterPro" id="IPR012337">
    <property type="entry name" value="RNaseH-like_sf"/>
</dbReference>
<evidence type="ECO:0000313" key="2">
    <source>
        <dbReference type="EMBL" id="KAL2091672.1"/>
    </source>
</evidence>
<organism evidence="2 3">
    <name type="scientific">Coilia grayii</name>
    <name type="common">Gray's grenadier anchovy</name>
    <dbReference type="NCBI Taxonomy" id="363190"/>
    <lineage>
        <taxon>Eukaryota</taxon>
        <taxon>Metazoa</taxon>
        <taxon>Chordata</taxon>
        <taxon>Craniata</taxon>
        <taxon>Vertebrata</taxon>
        <taxon>Euteleostomi</taxon>
        <taxon>Actinopterygii</taxon>
        <taxon>Neopterygii</taxon>
        <taxon>Teleostei</taxon>
        <taxon>Clupei</taxon>
        <taxon>Clupeiformes</taxon>
        <taxon>Clupeoidei</taxon>
        <taxon>Engraulidae</taxon>
        <taxon>Coilinae</taxon>
        <taxon>Coilia</taxon>
    </lineage>
</organism>
<name>A0ABD1JXT6_9TELE</name>
<dbReference type="Proteomes" id="UP001591681">
    <property type="component" value="Unassembled WGS sequence"/>
</dbReference>